<feature type="chain" id="PRO_5047005956" description="HNH nuclease domain-containing protein" evidence="1">
    <location>
        <begin position="30"/>
        <end position="444"/>
    </location>
</feature>
<evidence type="ECO:0000259" key="2">
    <source>
        <dbReference type="SMART" id="SM00507"/>
    </source>
</evidence>
<dbReference type="EMBL" id="CAUYUJ010014263">
    <property type="protein sequence ID" value="CAK0839026.1"/>
    <property type="molecule type" value="Genomic_DNA"/>
</dbReference>
<dbReference type="InterPro" id="IPR054307">
    <property type="entry name" value="I-HmuI_NUMOD-like"/>
</dbReference>
<name>A0ABN9T233_9DINO</name>
<dbReference type="SUPFAM" id="SSF64496">
    <property type="entry name" value="DNA-binding domain of intron-encoded endonucleases"/>
    <property type="match status" value="1"/>
</dbReference>
<dbReference type="Pfam" id="PF22083">
    <property type="entry name" value="I-HmuI_NUMOD-like"/>
    <property type="match status" value="1"/>
</dbReference>
<dbReference type="Pfam" id="PF13392">
    <property type="entry name" value="HNH_3"/>
    <property type="match status" value="2"/>
</dbReference>
<feature type="non-terminal residue" evidence="3">
    <location>
        <position position="1"/>
    </location>
</feature>
<keyword evidence="4" id="KW-1185">Reference proteome</keyword>
<dbReference type="SMART" id="SM00507">
    <property type="entry name" value="HNHc"/>
    <property type="match status" value="2"/>
</dbReference>
<gene>
    <name evidence="3" type="ORF">PCOR1329_LOCUS34817</name>
</gene>
<keyword evidence="1" id="KW-0732">Signal</keyword>
<dbReference type="Gene3D" id="1.10.10.10">
    <property type="entry name" value="Winged helix-like DNA-binding domain superfamily/Winged helix DNA-binding domain"/>
    <property type="match status" value="1"/>
</dbReference>
<evidence type="ECO:0000313" key="3">
    <source>
        <dbReference type="EMBL" id="CAK0839026.1"/>
    </source>
</evidence>
<sequence length="444" mass="49943">PFWLKPSWLKGRFFLKRLWLALFLPGLTTWLDDVRPSQVPRWRQNTSTVLTTMLKGAHCAHIQGGHRIFQALRFCCSPTEVVDSRTQLVFCSDRIPAVSSLGRVKSAYGKISYGCITAAGYCVTSVGRQRAMVHRLVARAFLGPPPTAQHSDVHHIDGVRSNNKSQNLQYVTRSQNIWFSWRNPNRGVPAGALSLPVRGRPRGAEVWHHFKSMREAERMSSASHVRFRCNGMYKQVGGWEFQRVEPNVVNTLQGEQWLDALYPDTGVLIRGWEVSSLGRVRSSRAPASWGTLTACGYRSVGISIKGHAKRFLVHRIVARSFLIPGPPSGSWVVNHKDSDRNNNHVDNLEYATPSENLRHSYRNNPRRRTNREALAKPILGRPLGGDVWQRYPSGADAAKLLGLSQSAISKCCMGKSRQTKGFEFEFAAPVLPDVLEGEEWRNIV</sequence>
<accession>A0ABN9T233</accession>
<evidence type="ECO:0000313" key="4">
    <source>
        <dbReference type="Proteomes" id="UP001189429"/>
    </source>
</evidence>
<feature type="domain" description="HNH nuclease" evidence="2">
    <location>
        <begin position="127"/>
        <end position="177"/>
    </location>
</feature>
<dbReference type="Gene3D" id="3.90.75.20">
    <property type="match status" value="2"/>
</dbReference>
<feature type="domain" description="HNH nuclease" evidence="2">
    <location>
        <begin position="307"/>
        <end position="357"/>
    </location>
</feature>
<proteinExistence type="predicted"/>
<feature type="signal peptide" evidence="1">
    <location>
        <begin position="1"/>
        <end position="29"/>
    </location>
</feature>
<comment type="caution">
    <text evidence="3">The sequence shown here is derived from an EMBL/GenBank/DDBJ whole genome shotgun (WGS) entry which is preliminary data.</text>
</comment>
<protein>
    <recommendedName>
        <fullName evidence="2">HNH nuclease domain-containing protein</fullName>
    </recommendedName>
</protein>
<dbReference type="InterPro" id="IPR036388">
    <property type="entry name" value="WH-like_DNA-bd_sf"/>
</dbReference>
<reference evidence="3" key="1">
    <citation type="submission" date="2023-10" db="EMBL/GenBank/DDBJ databases">
        <authorList>
            <person name="Chen Y."/>
            <person name="Shah S."/>
            <person name="Dougan E. K."/>
            <person name="Thang M."/>
            <person name="Chan C."/>
        </authorList>
    </citation>
    <scope>NUCLEOTIDE SEQUENCE [LARGE SCALE GENOMIC DNA]</scope>
</reference>
<dbReference type="Proteomes" id="UP001189429">
    <property type="component" value="Unassembled WGS sequence"/>
</dbReference>
<evidence type="ECO:0000256" key="1">
    <source>
        <dbReference type="SAM" id="SignalP"/>
    </source>
</evidence>
<dbReference type="InterPro" id="IPR044925">
    <property type="entry name" value="His-Me_finger_sf"/>
</dbReference>
<organism evidence="3 4">
    <name type="scientific">Prorocentrum cordatum</name>
    <dbReference type="NCBI Taxonomy" id="2364126"/>
    <lineage>
        <taxon>Eukaryota</taxon>
        <taxon>Sar</taxon>
        <taxon>Alveolata</taxon>
        <taxon>Dinophyceae</taxon>
        <taxon>Prorocentrales</taxon>
        <taxon>Prorocentraceae</taxon>
        <taxon>Prorocentrum</taxon>
    </lineage>
</organism>
<dbReference type="InterPro" id="IPR003615">
    <property type="entry name" value="HNH_nuc"/>
</dbReference>
<dbReference type="SUPFAM" id="SSF54060">
    <property type="entry name" value="His-Me finger endonucleases"/>
    <property type="match status" value="2"/>
</dbReference>